<keyword evidence="4" id="KW-0456">Lyase</keyword>
<dbReference type="EMBL" id="MU004414">
    <property type="protein sequence ID" value="KAF2651919.1"/>
    <property type="molecule type" value="Genomic_DNA"/>
</dbReference>
<evidence type="ECO:0000256" key="3">
    <source>
        <dbReference type="ARBA" id="ARBA00022833"/>
    </source>
</evidence>
<feature type="domain" description="CENP-V/GFA" evidence="5">
    <location>
        <begin position="6"/>
        <end position="119"/>
    </location>
</feature>
<evidence type="ECO:0000313" key="7">
    <source>
        <dbReference type="Proteomes" id="UP000799324"/>
    </source>
</evidence>
<gene>
    <name evidence="6" type="ORF">K491DRAFT_605963</name>
</gene>
<evidence type="ECO:0000256" key="4">
    <source>
        <dbReference type="ARBA" id="ARBA00023239"/>
    </source>
</evidence>
<comment type="similarity">
    <text evidence="1">Belongs to the Gfa family.</text>
</comment>
<dbReference type="PANTHER" id="PTHR33337">
    <property type="entry name" value="GFA DOMAIN-CONTAINING PROTEIN"/>
    <property type="match status" value="1"/>
</dbReference>
<evidence type="ECO:0000313" key="6">
    <source>
        <dbReference type="EMBL" id="KAF2651919.1"/>
    </source>
</evidence>
<dbReference type="PANTHER" id="PTHR33337:SF31">
    <property type="entry name" value="DUF636 DOMAIN PROTEIN (AFU_ORTHOLOGUE AFUA_2G12650)"/>
    <property type="match status" value="1"/>
</dbReference>
<dbReference type="PROSITE" id="PS51891">
    <property type="entry name" value="CENP_V_GFA"/>
    <property type="match status" value="1"/>
</dbReference>
<accession>A0A6A6SW52</accession>
<dbReference type="Pfam" id="PF04828">
    <property type="entry name" value="GFA"/>
    <property type="match status" value="1"/>
</dbReference>
<keyword evidence="3" id="KW-0862">Zinc</keyword>
<protein>
    <recommendedName>
        <fullName evidence="5">CENP-V/GFA domain-containing protein</fullName>
    </recommendedName>
</protein>
<dbReference type="SUPFAM" id="SSF51316">
    <property type="entry name" value="Mss4-like"/>
    <property type="match status" value="1"/>
</dbReference>
<dbReference type="InterPro" id="IPR006913">
    <property type="entry name" value="CENP-V/GFA"/>
</dbReference>
<evidence type="ECO:0000256" key="1">
    <source>
        <dbReference type="ARBA" id="ARBA00005495"/>
    </source>
</evidence>
<keyword evidence="7" id="KW-1185">Reference proteome</keyword>
<name>A0A6A6SW52_9PLEO</name>
<dbReference type="InterPro" id="IPR011057">
    <property type="entry name" value="Mss4-like_sf"/>
</dbReference>
<dbReference type="Gene3D" id="3.90.1590.10">
    <property type="entry name" value="glutathione-dependent formaldehyde- activating enzyme (gfa)"/>
    <property type="match status" value="1"/>
</dbReference>
<keyword evidence="2" id="KW-0479">Metal-binding</keyword>
<dbReference type="GO" id="GO:0016846">
    <property type="term" value="F:carbon-sulfur lyase activity"/>
    <property type="evidence" value="ECO:0007669"/>
    <property type="project" value="InterPro"/>
</dbReference>
<reference evidence="6" key="1">
    <citation type="journal article" date="2020" name="Stud. Mycol.">
        <title>101 Dothideomycetes genomes: a test case for predicting lifestyles and emergence of pathogens.</title>
        <authorList>
            <person name="Haridas S."/>
            <person name="Albert R."/>
            <person name="Binder M."/>
            <person name="Bloem J."/>
            <person name="Labutti K."/>
            <person name="Salamov A."/>
            <person name="Andreopoulos B."/>
            <person name="Baker S."/>
            <person name="Barry K."/>
            <person name="Bills G."/>
            <person name="Bluhm B."/>
            <person name="Cannon C."/>
            <person name="Castanera R."/>
            <person name="Culley D."/>
            <person name="Daum C."/>
            <person name="Ezra D."/>
            <person name="Gonzalez J."/>
            <person name="Henrissat B."/>
            <person name="Kuo A."/>
            <person name="Liang C."/>
            <person name="Lipzen A."/>
            <person name="Lutzoni F."/>
            <person name="Magnuson J."/>
            <person name="Mondo S."/>
            <person name="Nolan M."/>
            <person name="Ohm R."/>
            <person name="Pangilinan J."/>
            <person name="Park H.-J."/>
            <person name="Ramirez L."/>
            <person name="Alfaro M."/>
            <person name="Sun H."/>
            <person name="Tritt A."/>
            <person name="Yoshinaga Y."/>
            <person name="Zwiers L.-H."/>
            <person name="Turgeon B."/>
            <person name="Goodwin S."/>
            <person name="Spatafora J."/>
            <person name="Crous P."/>
            <person name="Grigoriev I."/>
        </authorList>
    </citation>
    <scope>NUCLEOTIDE SEQUENCE</scope>
    <source>
        <strain evidence="6">CBS 122681</strain>
    </source>
</reference>
<proteinExistence type="inferred from homology"/>
<dbReference type="AlphaFoldDB" id="A0A6A6SW52"/>
<dbReference type="Proteomes" id="UP000799324">
    <property type="component" value="Unassembled WGS sequence"/>
</dbReference>
<evidence type="ECO:0000259" key="5">
    <source>
        <dbReference type="PROSITE" id="PS51891"/>
    </source>
</evidence>
<dbReference type="GO" id="GO:0046872">
    <property type="term" value="F:metal ion binding"/>
    <property type="evidence" value="ECO:0007669"/>
    <property type="project" value="UniProtKB-KW"/>
</dbReference>
<organism evidence="6 7">
    <name type="scientific">Lophiostoma macrostomum CBS 122681</name>
    <dbReference type="NCBI Taxonomy" id="1314788"/>
    <lineage>
        <taxon>Eukaryota</taxon>
        <taxon>Fungi</taxon>
        <taxon>Dikarya</taxon>
        <taxon>Ascomycota</taxon>
        <taxon>Pezizomycotina</taxon>
        <taxon>Dothideomycetes</taxon>
        <taxon>Pleosporomycetidae</taxon>
        <taxon>Pleosporales</taxon>
        <taxon>Lophiostomataceae</taxon>
        <taxon>Lophiostoma</taxon>
    </lineage>
</organism>
<dbReference type="OrthoDB" id="406544at2759"/>
<evidence type="ECO:0000256" key="2">
    <source>
        <dbReference type="ARBA" id="ARBA00022723"/>
    </source>
</evidence>
<sequence length="150" mass="16307">MSSQSISGTCLCTATSLSISTTASPSLVFICHCRDCQRLAGGTCQVVAVFNTPDITISKTPDAFKTYTIPGSSTHSGHDKAKVACERCGCTLYTIPMKWGGEKMVIRISLFDGGFERWKPTQEWFVKRRPAWLEAIDGAKQFDEVGGVGM</sequence>